<keyword evidence="3" id="KW-1185">Reference proteome</keyword>
<keyword evidence="1" id="KW-0472">Membrane</keyword>
<proteinExistence type="predicted"/>
<organism evidence="2 3">
    <name type="scientific">Eubacterium maltosivorans</name>
    <dbReference type="NCBI Taxonomy" id="2041044"/>
    <lineage>
        <taxon>Bacteria</taxon>
        <taxon>Bacillati</taxon>
        <taxon>Bacillota</taxon>
        <taxon>Clostridia</taxon>
        <taxon>Eubacteriales</taxon>
        <taxon>Eubacteriaceae</taxon>
        <taxon>Eubacterium</taxon>
    </lineage>
</organism>
<evidence type="ECO:0000313" key="3">
    <source>
        <dbReference type="Proteomes" id="UP000218387"/>
    </source>
</evidence>
<sequence>MASGAAAGVGSGVAVGSAVGCAFCMVVLELFFSFTSSTKVDWPILAAYTSFTPSGVMTIRSA</sequence>
<evidence type="ECO:0000313" key="2">
    <source>
        <dbReference type="EMBL" id="QCT70806.1"/>
    </source>
</evidence>
<name>A0A4V1GLS5_EUBML</name>
<reference evidence="2 3" key="1">
    <citation type="submission" date="2018-05" db="EMBL/GenBank/DDBJ databases">
        <title>Genome comparison of Eubacterium sp.</title>
        <authorList>
            <person name="Feng Y."/>
            <person name="Sanchez-Andrea I."/>
            <person name="Stams A.J.M."/>
            <person name="De Vos W.M."/>
        </authorList>
    </citation>
    <scope>NUCLEOTIDE SEQUENCE [LARGE SCALE GENOMIC DNA]</scope>
    <source>
        <strain evidence="2 3">YI</strain>
    </source>
</reference>
<dbReference type="KEGG" id="emt:CPZ25_005510"/>
<evidence type="ECO:0000256" key="1">
    <source>
        <dbReference type="SAM" id="Phobius"/>
    </source>
</evidence>
<accession>A0A4V1GLS5</accession>
<keyword evidence="1" id="KW-0812">Transmembrane</keyword>
<feature type="transmembrane region" description="Helical" evidence="1">
    <location>
        <begin position="12"/>
        <end position="32"/>
    </location>
</feature>
<gene>
    <name evidence="2" type="ORF">CPZ25_005510</name>
</gene>
<protein>
    <submittedName>
        <fullName evidence="2">Uncharacterized protein</fullName>
    </submittedName>
</protein>
<dbReference type="EMBL" id="CP029487">
    <property type="protein sequence ID" value="QCT70806.1"/>
    <property type="molecule type" value="Genomic_DNA"/>
</dbReference>
<dbReference type="AlphaFoldDB" id="A0A4V1GLS5"/>
<dbReference type="Proteomes" id="UP000218387">
    <property type="component" value="Chromosome"/>
</dbReference>
<keyword evidence="1" id="KW-1133">Transmembrane helix</keyword>